<evidence type="ECO:0000256" key="1">
    <source>
        <dbReference type="ARBA" id="ARBA00004651"/>
    </source>
</evidence>
<dbReference type="EMBL" id="JADEYS010000016">
    <property type="protein sequence ID" value="MBE9398552.1"/>
    <property type="molecule type" value="Genomic_DNA"/>
</dbReference>
<protein>
    <submittedName>
        <fullName evidence="9">Disulfide bond formation protein B</fullName>
    </submittedName>
</protein>
<evidence type="ECO:0000256" key="7">
    <source>
        <dbReference type="ARBA" id="ARBA00023284"/>
    </source>
</evidence>
<evidence type="ECO:0000313" key="10">
    <source>
        <dbReference type="Proteomes" id="UP000640333"/>
    </source>
</evidence>
<keyword evidence="6 8" id="KW-0472">Membrane</keyword>
<dbReference type="GO" id="GO:0006457">
    <property type="term" value="P:protein folding"/>
    <property type="evidence" value="ECO:0007669"/>
    <property type="project" value="InterPro"/>
</dbReference>
<feature type="transmembrane region" description="Helical" evidence="8">
    <location>
        <begin position="39"/>
        <end position="63"/>
    </location>
</feature>
<evidence type="ECO:0000256" key="4">
    <source>
        <dbReference type="ARBA" id="ARBA00022982"/>
    </source>
</evidence>
<organism evidence="9 10">
    <name type="scientific">Pontibacterium sinense</name>
    <dbReference type="NCBI Taxonomy" id="2781979"/>
    <lineage>
        <taxon>Bacteria</taxon>
        <taxon>Pseudomonadati</taxon>
        <taxon>Pseudomonadota</taxon>
        <taxon>Gammaproteobacteria</taxon>
        <taxon>Oceanospirillales</taxon>
        <taxon>Oceanospirillaceae</taxon>
        <taxon>Pontibacterium</taxon>
    </lineage>
</organism>
<dbReference type="InterPro" id="IPR050183">
    <property type="entry name" value="DsbB"/>
</dbReference>
<evidence type="ECO:0000313" key="9">
    <source>
        <dbReference type="EMBL" id="MBE9398552.1"/>
    </source>
</evidence>
<dbReference type="Gene3D" id="1.20.1550.10">
    <property type="entry name" value="DsbB-like"/>
    <property type="match status" value="1"/>
</dbReference>
<dbReference type="AlphaFoldDB" id="A0A8J7FCK2"/>
<proteinExistence type="predicted"/>
<accession>A0A8J7FCK2</accession>
<dbReference type="GO" id="GO:0015035">
    <property type="term" value="F:protein-disulfide reductase activity"/>
    <property type="evidence" value="ECO:0007669"/>
    <property type="project" value="InterPro"/>
</dbReference>
<keyword evidence="4" id="KW-0249">Electron transport</keyword>
<sequence>MSGFVGTTKYNYRRLNGLGFIVCASAITFTTAYLQEQLALEPCILCSLTQLITLSVASIFLLAYLHNPGRTGQRFYGVVGFLLTLTGIATTLKHVWIHQQLINSSTVVNCELNVDHLFDTMPSAETLISIFRGASECNVSHWTFVGLSIPEQALILFSILLVITWKLINSRRRPRDLFR</sequence>
<dbReference type="SUPFAM" id="SSF158442">
    <property type="entry name" value="DsbB-like"/>
    <property type="match status" value="1"/>
</dbReference>
<feature type="transmembrane region" description="Helical" evidence="8">
    <location>
        <begin position="75"/>
        <end position="97"/>
    </location>
</feature>
<dbReference type="Pfam" id="PF02600">
    <property type="entry name" value="DsbB"/>
    <property type="match status" value="1"/>
</dbReference>
<reference evidence="9" key="1">
    <citation type="submission" date="2020-10" db="EMBL/GenBank/DDBJ databases">
        <title>Bacterium isolated from coastal waters sediment.</title>
        <authorList>
            <person name="Chen R.-J."/>
            <person name="Lu D.-C."/>
            <person name="Zhu K.-L."/>
            <person name="Du Z.-J."/>
        </authorList>
    </citation>
    <scope>NUCLEOTIDE SEQUENCE</scope>
    <source>
        <strain evidence="9">N1Y112</strain>
    </source>
</reference>
<dbReference type="PANTHER" id="PTHR36570">
    <property type="entry name" value="DISULFIDE BOND FORMATION PROTEIN B"/>
    <property type="match status" value="1"/>
</dbReference>
<keyword evidence="2" id="KW-1003">Cell membrane</keyword>
<keyword evidence="3 8" id="KW-0812">Transmembrane</keyword>
<dbReference type="Proteomes" id="UP000640333">
    <property type="component" value="Unassembled WGS sequence"/>
</dbReference>
<dbReference type="PANTHER" id="PTHR36570:SF3">
    <property type="entry name" value="DISULFIDE BOND FORMATION PROTEIN B"/>
    <property type="match status" value="1"/>
</dbReference>
<comment type="subcellular location">
    <subcellularLocation>
        <location evidence="1">Cell membrane</location>
        <topology evidence="1">Multi-pass membrane protein</topology>
    </subcellularLocation>
</comment>
<evidence type="ECO:0000256" key="6">
    <source>
        <dbReference type="ARBA" id="ARBA00023136"/>
    </source>
</evidence>
<keyword evidence="10" id="KW-1185">Reference proteome</keyword>
<gene>
    <name evidence="9" type="ORF">IOQ59_14945</name>
</gene>
<dbReference type="InterPro" id="IPR003752">
    <property type="entry name" value="DiS_bond_form_DsbB/BdbC"/>
</dbReference>
<evidence type="ECO:0000256" key="3">
    <source>
        <dbReference type="ARBA" id="ARBA00022692"/>
    </source>
</evidence>
<evidence type="ECO:0000256" key="5">
    <source>
        <dbReference type="ARBA" id="ARBA00022989"/>
    </source>
</evidence>
<comment type="caution">
    <text evidence="9">The sequence shown here is derived from an EMBL/GenBank/DDBJ whole genome shotgun (WGS) entry which is preliminary data.</text>
</comment>
<keyword evidence="5 8" id="KW-1133">Transmembrane helix</keyword>
<dbReference type="InterPro" id="IPR023380">
    <property type="entry name" value="DsbB-like_sf"/>
</dbReference>
<keyword evidence="7" id="KW-0676">Redox-active center</keyword>
<dbReference type="GO" id="GO:0005886">
    <property type="term" value="C:plasma membrane"/>
    <property type="evidence" value="ECO:0007669"/>
    <property type="project" value="UniProtKB-SubCell"/>
</dbReference>
<feature type="transmembrane region" description="Helical" evidence="8">
    <location>
        <begin position="12"/>
        <end position="33"/>
    </location>
</feature>
<evidence type="ECO:0000256" key="8">
    <source>
        <dbReference type="SAM" id="Phobius"/>
    </source>
</evidence>
<dbReference type="RefSeq" id="WP_193954186.1">
    <property type="nucleotide sequence ID" value="NZ_JADEYS010000016.1"/>
</dbReference>
<name>A0A8J7FCK2_9GAMM</name>
<keyword evidence="4" id="KW-0813">Transport</keyword>
<feature type="transmembrane region" description="Helical" evidence="8">
    <location>
        <begin position="152"/>
        <end position="169"/>
    </location>
</feature>
<evidence type="ECO:0000256" key="2">
    <source>
        <dbReference type="ARBA" id="ARBA00022475"/>
    </source>
</evidence>